<evidence type="ECO:0000313" key="10">
    <source>
        <dbReference type="Proteomes" id="UP000254869"/>
    </source>
</evidence>
<dbReference type="GO" id="GO:0004867">
    <property type="term" value="F:serine-type endopeptidase inhibitor activity"/>
    <property type="evidence" value="ECO:0007669"/>
    <property type="project" value="UniProtKB-KW"/>
</dbReference>
<feature type="chain" id="PRO_5016959558" evidence="7">
    <location>
        <begin position="28"/>
        <end position="139"/>
    </location>
</feature>
<evidence type="ECO:0000256" key="2">
    <source>
        <dbReference type="ARBA" id="ARBA00010472"/>
    </source>
</evidence>
<comment type="caution">
    <text evidence="9">The sequence shown here is derived from an EMBL/GenBank/DDBJ whole genome shotgun (WGS) entry which is preliminary data.</text>
</comment>
<dbReference type="InterPro" id="IPR036819">
    <property type="entry name" value="Subtilisin_inhibitor-like_sf"/>
</dbReference>
<evidence type="ECO:0000256" key="5">
    <source>
        <dbReference type="ARBA" id="ARBA00022900"/>
    </source>
</evidence>
<dbReference type="STRING" id="1210086.GCA_001613105_01011"/>
<evidence type="ECO:0000256" key="4">
    <source>
        <dbReference type="ARBA" id="ARBA00022690"/>
    </source>
</evidence>
<keyword evidence="5" id="KW-0722">Serine protease inhibitor</keyword>
<dbReference type="InterPro" id="IPR023549">
    <property type="entry name" value="Subtilisin_inhibitor"/>
</dbReference>
<evidence type="ECO:0000256" key="1">
    <source>
        <dbReference type="ARBA" id="ARBA00004613"/>
    </source>
</evidence>
<name>A0A370IF00_9NOCA</name>
<comment type="similarity">
    <text evidence="2">Belongs to the protease inhibitor I16 (SSI) family.</text>
</comment>
<accession>A0A370IF00</accession>
<keyword evidence="6" id="KW-1015">Disulfide bond</keyword>
<sequence length="139" mass="14817">MRTRSRVVSTVCAGLLVSAGLGVGACAEPAVDNHRLTVEIADTGTGYDGSFELFCDARGGTHPDKYAACNRLEQLTKTGENPFRAVPADMGCTQQYGGPATAHISGVWANRAVDSTFNRVNGCEIFRWDALTPVLPKIQ</sequence>
<reference evidence="9 10" key="1">
    <citation type="submission" date="2018-07" db="EMBL/GenBank/DDBJ databases">
        <title>Genomic Encyclopedia of Type Strains, Phase IV (KMG-IV): sequencing the most valuable type-strain genomes for metagenomic binning, comparative biology and taxonomic classification.</title>
        <authorList>
            <person name="Goeker M."/>
        </authorList>
    </citation>
    <scope>NUCLEOTIDE SEQUENCE [LARGE SCALE GENOMIC DNA]</scope>
    <source>
        <strain evidence="9 10">DSM 44290</strain>
    </source>
</reference>
<dbReference type="PROSITE" id="PS51257">
    <property type="entry name" value="PROKAR_LIPOPROTEIN"/>
    <property type="match status" value="1"/>
</dbReference>
<dbReference type="RefSeq" id="WP_169813654.1">
    <property type="nucleotide sequence ID" value="NZ_QQBC01000002.1"/>
</dbReference>
<keyword evidence="4" id="KW-0646">Protease inhibitor</keyword>
<dbReference type="GO" id="GO:0005576">
    <property type="term" value="C:extracellular region"/>
    <property type="evidence" value="ECO:0007669"/>
    <property type="project" value="UniProtKB-SubCell"/>
</dbReference>
<proteinExistence type="inferred from homology"/>
<evidence type="ECO:0000256" key="6">
    <source>
        <dbReference type="ARBA" id="ARBA00023157"/>
    </source>
</evidence>
<comment type="subcellular location">
    <subcellularLocation>
        <location evidence="1">Secreted</location>
    </subcellularLocation>
</comment>
<dbReference type="Gene3D" id="3.30.350.10">
    <property type="entry name" value="Subtilisin inhibitor-like"/>
    <property type="match status" value="1"/>
</dbReference>
<keyword evidence="10" id="KW-1185">Reference proteome</keyword>
<dbReference type="EMBL" id="QQBC01000002">
    <property type="protein sequence ID" value="RDI68034.1"/>
    <property type="molecule type" value="Genomic_DNA"/>
</dbReference>
<evidence type="ECO:0000259" key="8">
    <source>
        <dbReference type="Pfam" id="PF00720"/>
    </source>
</evidence>
<organism evidence="9 10">
    <name type="scientific">Nocardia pseudobrasiliensis</name>
    <dbReference type="NCBI Taxonomy" id="45979"/>
    <lineage>
        <taxon>Bacteria</taxon>
        <taxon>Bacillati</taxon>
        <taxon>Actinomycetota</taxon>
        <taxon>Actinomycetes</taxon>
        <taxon>Mycobacteriales</taxon>
        <taxon>Nocardiaceae</taxon>
        <taxon>Nocardia</taxon>
    </lineage>
</organism>
<gene>
    <name evidence="9" type="ORF">DFR76_102435</name>
</gene>
<dbReference type="AlphaFoldDB" id="A0A370IF00"/>
<feature type="domain" description="Subtilisin inhibitor" evidence="8">
    <location>
        <begin position="49"/>
        <end position="114"/>
    </location>
</feature>
<protein>
    <submittedName>
        <fullName evidence="9">Subtilisin inhibitor-like</fullName>
    </submittedName>
</protein>
<dbReference type="Pfam" id="PF00720">
    <property type="entry name" value="SSI"/>
    <property type="match status" value="1"/>
</dbReference>
<evidence type="ECO:0000313" key="9">
    <source>
        <dbReference type="EMBL" id="RDI68034.1"/>
    </source>
</evidence>
<keyword evidence="7" id="KW-0732">Signal</keyword>
<dbReference type="Proteomes" id="UP000254869">
    <property type="component" value="Unassembled WGS sequence"/>
</dbReference>
<feature type="signal peptide" evidence="7">
    <location>
        <begin position="1"/>
        <end position="27"/>
    </location>
</feature>
<evidence type="ECO:0000256" key="7">
    <source>
        <dbReference type="SAM" id="SignalP"/>
    </source>
</evidence>
<dbReference type="SUPFAM" id="SSF55399">
    <property type="entry name" value="Subtilisin inhibitor"/>
    <property type="match status" value="1"/>
</dbReference>
<evidence type="ECO:0000256" key="3">
    <source>
        <dbReference type="ARBA" id="ARBA00022525"/>
    </source>
</evidence>
<keyword evidence="3" id="KW-0964">Secreted</keyword>